<gene>
    <name evidence="10" type="ORF">CPJCM30710_14020</name>
</gene>
<dbReference type="Proteomes" id="UP000679179">
    <property type="component" value="Unassembled WGS sequence"/>
</dbReference>
<dbReference type="GO" id="GO:0005524">
    <property type="term" value="F:ATP binding"/>
    <property type="evidence" value="ECO:0007669"/>
    <property type="project" value="UniProtKB-KW"/>
</dbReference>
<dbReference type="InterPro" id="IPR003593">
    <property type="entry name" value="AAA+_ATPase"/>
</dbReference>
<dbReference type="CDD" id="cd07346">
    <property type="entry name" value="ABC_6TM_exporters"/>
    <property type="match status" value="1"/>
</dbReference>
<keyword evidence="6 7" id="KW-0472">Membrane</keyword>
<keyword evidence="4 10" id="KW-0067">ATP-binding</keyword>
<feature type="transmembrane region" description="Helical" evidence="7">
    <location>
        <begin position="61"/>
        <end position="82"/>
    </location>
</feature>
<dbReference type="SMART" id="SM00382">
    <property type="entry name" value="AAA"/>
    <property type="match status" value="1"/>
</dbReference>
<dbReference type="PANTHER" id="PTHR24221">
    <property type="entry name" value="ATP-BINDING CASSETTE SUB-FAMILY B"/>
    <property type="match status" value="1"/>
</dbReference>
<reference evidence="10" key="1">
    <citation type="submission" date="2021-03" db="EMBL/GenBank/DDBJ databases">
        <title>Taxonomic study of Clostridium polyendosporum from meadow-gley soil under rice.</title>
        <authorList>
            <person name="Kobayashi H."/>
            <person name="Tanizawa Y."/>
            <person name="Yagura M."/>
        </authorList>
    </citation>
    <scope>NUCLEOTIDE SEQUENCE</scope>
    <source>
        <strain evidence="10">JCM 30710</strain>
    </source>
</reference>
<dbReference type="AlphaFoldDB" id="A0A919RZU7"/>
<feature type="transmembrane region" description="Helical" evidence="7">
    <location>
        <begin position="161"/>
        <end position="179"/>
    </location>
</feature>
<dbReference type="GO" id="GO:0016887">
    <property type="term" value="F:ATP hydrolysis activity"/>
    <property type="evidence" value="ECO:0007669"/>
    <property type="project" value="InterPro"/>
</dbReference>
<keyword evidence="11" id="KW-1185">Reference proteome</keyword>
<sequence length="562" mass="62664">MKDIFYKIRWIAKYMRPFIPHIIVIITLGAILSLNNIYLALVSKQLIDSATHAQSDKMVQSLIILATILIVDVGTQALVSILSTHTYMKMCSNIQKRLYTCLTDTKWMELSNYHSGDILTRMTNDVDTLANVLVRTFPNIISLIVLLIGSFVTLLSFDPSLAILALILAPVPILFSRFYGRKLKNLYIKTQQIETKYRSFIQESIQNMVIIKSFCQEQNNILKLNTLQKDRLKLVLSRNSLSTISTSIFSLGSWVIFFLVFSWGSVNISKGIITFGELTALLQLASKIQYPFSGLASSLPQLVSTFASSERLMELENLNRDFSGFISPNLSSAGIHFENVTFDYKKNQPVLKNLSFIINPGEVVALIGPSGEGKTTLIRLLLSLIYPEKGYAYITNSSKKFEINASIRNLISYVPQGNTLFSGTIADNLRFGCPEATDIELETAARAACALEFIQNLQDGFNTLIGERGLGLSEGQAQRLAIARALLHKTPILVLDEATSALDTDTEIKVLEAVRSLKPSPTSLIITHRLTALDICNRVFKLENGSIVEQYDHISINKQCNL</sequence>
<dbReference type="GO" id="GO:0005886">
    <property type="term" value="C:plasma membrane"/>
    <property type="evidence" value="ECO:0007669"/>
    <property type="project" value="UniProtKB-SubCell"/>
</dbReference>
<comment type="caution">
    <text evidence="10">The sequence shown here is derived from an EMBL/GenBank/DDBJ whole genome shotgun (WGS) entry which is preliminary data.</text>
</comment>
<dbReference type="InterPro" id="IPR039421">
    <property type="entry name" value="Type_1_exporter"/>
</dbReference>
<evidence type="ECO:0000256" key="3">
    <source>
        <dbReference type="ARBA" id="ARBA00022741"/>
    </source>
</evidence>
<evidence type="ECO:0000256" key="1">
    <source>
        <dbReference type="ARBA" id="ARBA00004651"/>
    </source>
</evidence>
<feature type="transmembrane region" description="Helical" evidence="7">
    <location>
        <begin position="21"/>
        <end position="41"/>
    </location>
</feature>
<evidence type="ECO:0000256" key="7">
    <source>
        <dbReference type="SAM" id="Phobius"/>
    </source>
</evidence>
<dbReference type="Pfam" id="PF00664">
    <property type="entry name" value="ABC_membrane"/>
    <property type="match status" value="1"/>
</dbReference>
<feature type="domain" description="ABC transmembrane type-1" evidence="9">
    <location>
        <begin position="23"/>
        <end position="304"/>
    </location>
</feature>
<evidence type="ECO:0000256" key="5">
    <source>
        <dbReference type="ARBA" id="ARBA00022989"/>
    </source>
</evidence>
<evidence type="ECO:0000256" key="4">
    <source>
        <dbReference type="ARBA" id="ARBA00022840"/>
    </source>
</evidence>
<feature type="transmembrane region" description="Helical" evidence="7">
    <location>
        <begin position="241"/>
        <end position="264"/>
    </location>
</feature>
<dbReference type="Pfam" id="PF00005">
    <property type="entry name" value="ABC_tran"/>
    <property type="match status" value="1"/>
</dbReference>
<dbReference type="GO" id="GO:0140359">
    <property type="term" value="F:ABC-type transporter activity"/>
    <property type="evidence" value="ECO:0007669"/>
    <property type="project" value="InterPro"/>
</dbReference>
<dbReference type="PROSITE" id="PS50893">
    <property type="entry name" value="ABC_TRANSPORTER_2"/>
    <property type="match status" value="1"/>
</dbReference>
<dbReference type="PROSITE" id="PS50929">
    <property type="entry name" value="ABC_TM1F"/>
    <property type="match status" value="1"/>
</dbReference>
<dbReference type="RefSeq" id="WP_212903461.1">
    <property type="nucleotide sequence ID" value="NZ_BOPZ01000009.1"/>
</dbReference>
<evidence type="ECO:0000256" key="2">
    <source>
        <dbReference type="ARBA" id="ARBA00022692"/>
    </source>
</evidence>
<keyword evidence="5 7" id="KW-1133">Transmembrane helix</keyword>
<dbReference type="GO" id="GO:0034040">
    <property type="term" value="F:ATPase-coupled lipid transmembrane transporter activity"/>
    <property type="evidence" value="ECO:0007669"/>
    <property type="project" value="TreeGrafter"/>
</dbReference>
<dbReference type="Gene3D" id="1.20.1560.10">
    <property type="entry name" value="ABC transporter type 1, transmembrane domain"/>
    <property type="match status" value="1"/>
</dbReference>
<dbReference type="InterPro" id="IPR003439">
    <property type="entry name" value="ABC_transporter-like_ATP-bd"/>
</dbReference>
<protein>
    <submittedName>
        <fullName evidence="10">Multidrug ABC transporter ATP-binding protein</fullName>
    </submittedName>
</protein>
<feature type="domain" description="ABC transporter" evidence="8">
    <location>
        <begin position="335"/>
        <end position="562"/>
    </location>
</feature>
<dbReference type="PANTHER" id="PTHR24221:SF654">
    <property type="entry name" value="ATP-BINDING CASSETTE SUB-FAMILY B MEMBER 6"/>
    <property type="match status" value="1"/>
</dbReference>
<proteinExistence type="predicted"/>
<evidence type="ECO:0000313" key="10">
    <source>
        <dbReference type="EMBL" id="GIM28736.1"/>
    </source>
</evidence>
<keyword evidence="2 7" id="KW-0812">Transmembrane</keyword>
<evidence type="ECO:0000256" key="6">
    <source>
        <dbReference type="ARBA" id="ARBA00023136"/>
    </source>
</evidence>
<dbReference type="EMBL" id="BOPZ01000009">
    <property type="protein sequence ID" value="GIM28736.1"/>
    <property type="molecule type" value="Genomic_DNA"/>
</dbReference>
<evidence type="ECO:0000313" key="11">
    <source>
        <dbReference type="Proteomes" id="UP000679179"/>
    </source>
</evidence>
<dbReference type="InterPro" id="IPR011527">
    <property type="entry name" value="ABC1_TM_dom"/>
</dbReference>
<organism evidence="10 11">
    <name type="scientific">Clostridium polyendosporum</name>
    <dbReference type="NCBI Taxonomy" id="69208"/>
    <lineage>
        <taxon>Bacteria</taxon>
        <taxon>Bacillati</taxon>
        <taxon>Bacillota</taxon>
        <taxon>Clostridia</taxon>
        <taxon>Eubacteriales</taxon>
        <taxon>Clostridiaceae</taxon>
        <taxon>Clostridium</taxon>
    </lineage>
</organism>
<evidence type="ECO:0000259" key="8">
    <source>
        <dbReference type="PROSITE" id="PS50893"/>
    </source>
</evidence>
<evidence type="ECO:0000259" key="9">
    <source>
        <dbReference type="PROSITE" id="PS50929"/>
    </source>
</evidence>
<accession>A0A919RZU7</accession>
<comment type="subcellular location">
    <subcellularLocation>
        <location evidence="1">Cell membrane</location>
        <topology evidence="1">Multi-pass membrane protein</topology>
    </subcellularLocation>
</comment>
<keyword evidence="3" id="KW-0547">Nucleotide-binding</keyword>
<dbReference type="SUPFAM" id="SSF90123">
    <property type="entry name" value="ABC transporter transmembrane region"/>
    <property type="match status" value="1"/>
</dbReference>
<dbReference type="Gene3D" id="3.40.50.300">
    <property type="entry name" value="P-loop containing nucleotide triphosphate hydrolases"/>
    <property type="match status" value="1"/>
</dbReference>
<dbReference type="InterPro" id="IPR036640">
    <property type="entry name" value="ABC1_TM_sf"/>
</dbReference>
<feature type="transmembrane region" description="Helical" evidence="7">
    <location>
        <begin position="132"/>
        <end position="155"/>
    </location>
</feature>
<dbReference type="SUPFAM" id="SSF52540">
    <property type="entry name" value="P-loop containing nucleoside triphosphate hydrolases"/>
    <property type="match status" value="1"/>
</dbReference>
<name>A0A919RZU7_9CLOT</name>
<dbReference type="InterPro" id="IPR027417">
    <property type="entry name" value="P-loop_NTPase"/>
</dbReference>